<dbReference type="EMBL" id="CP158568">
    <property type="protein sequence ID" value="XBY46191.1"/>
    <property type="molecule type" value="Genomic_DNA"/>
</dbReference>
<keyword evidence="17" id="KW-1208">Phospholipid metabolism</keyword>
<keyword evidence="16" id="KW-0594">Phospholipid biosynthesis</keyword>
<keyword evidence="14" id="KW-0443">Lipid metabolism</keyword>
<keyword evidence="11 18" id="KW-0812">Transmembrane</keyword>
<evidence type="ECO:0000256" key="18">
    <source>
        <dbReference type="RuleBase" id="RU003938"/>
    </source>
</evidence>
<evidence type="ECO:0000256" key="17">
    <source>
        <dbReference type="ARBA" id="ARBA00023264"/>
    </source>
</evidence>
<evidence type="ECO:0000256" key="8">
    <source>
        <dbReference type="ARBA" id="ARBA00022475"/>
    </source>
</evidence>
<feature type="transmembrane region" description="Helical" evidence="19">
    <location>
        <begin position="92"/>
        <end position="110"/>
    </location>
</feature>
<keyword evidence="15 19" id="KW-0472">Membrane</keyword>
<organism evidence="20">
    <name type="scientific">Methyloraptor flagellatus</name>
    <dbReference type="NCBI Taxonomy" id="3162530"/>
    <lineage>
        <taxon>Bacteria</taxon>
        <taxon>Pseudomonadati</taxon>
        <taxon>Pseudomonadota</taxon>
        <taxon>Alphaproteobacteria</taxon>
        <taxon>Hyphomicrobiales</taxon>
        <taxon>Ancalomicrobiaceae</taxon>
        <taxon>Methyloraptor</taxon>
    </lineage>
</organism>
<gene>
    <name evidence="20" type="ORF">ABS361_08185</name>
</gene>
<feature type="transmembrane region" description="Helical" evidence="19">
    <location>
        <begin position="182"/>
        <end position="199"/>
    </location>
</feature>
<evidence type="ECO:0000256" key="5">
    <source>
        <dbReference type="ARBA" id="ARBA00010185"/>
    </source>
</evidence>
<evidence type="ECO:0000256" key="14">
    <source>
        <dbReference type="ARBA" id="ARBA00023098"/>
    </source>
</evidence>
<evidence type="ECO:0000256" key="3">
    <source>
        <dbReference type="ARBA" id="ARBA00005119"/>
    </source>
</evidence>
<evidence type="ECO:0000256" key="19">
    <source>
        <dbReference type="SAM" id="Phobius"/>
    </source>
</evidence>
<comment type="subcellular location">
    <subcellularLocation>
        <location evidence="2">Cell membrane</location>
        <topology evidence="2">Multi-pass membrane protein</topology>
    </subcellularLocation>
</comment>
<evidence type="ECO:0000256" key="16">
    <source>
        <dbReference type="ARBA" id="ARBA00023209"/>
    </source>
</evidence>
<evidence type="ECO:0000256" key="7">
    <source>
        <dbReference type="ARBA" id="ARBA00019373"/>
    </source>
</evidence>
<dbReference type="AlphaFoldDB" id="A0AAU7XEM1"/>
<dbReference type="PANTHER" id="PTHR46382:SF1">
    <property type="entry name" value="PHOSPHATIDATE CYTIDYLYLTRANSFERASE"/>
    <property type="match status" value="1"/>
</dbReference>
<evidence type="ECO:0000256" key="9">
    <source>
        <dbReference type="ARBA" id="ARBA00022516"/>
    </source>
</evidence>
<evidence type="ECO:0000256" key="10">
    <source>
        <dbReference type="ARBA" id="ARBA00022679"/>
    </source>
</evidence>
<dbReference type="PANTHER" id="PTHR46382">
    <property type="entry name" value="PHOSPHATIDATE CYTIDYLYLTRANSFERASE"/>
    <property type="match status" value="1"/>
</dbReference>
<dbReference type="GO" id="GO:0016024">
    <property type="term" value="P:CDP-diacylglycerol biosynthetic process"/>
    <property type="evidence" value="ECO:0007669"/>
    <property type="project" value="TreeGrafter"/>
</dbReference>
<dbReference type="RefSeq" id="WP_407051288.1">
    <property type="nucleotide sequence ID" value="NZ_CP158568.1"/>
</dbReference>
<dbReference type="KEGG" id="mflg:ABS361_08185"/>
<feature type="transmembrane region" description="Helical" evidence="19">
    <location>
        <begin position="65"/>
        <end position="86"/>
    </location>
</feature>
<keyword evidence="13 19" id="KW-1133">Transmembrane helix</keyword>
<evidence type="ECO:0000256" key="4">
    <source>
        <dbReference type="ARBA" id="ARBA00005189"/>
    </source>
</evidence>
<comment type="catalytic activity">
    <reaction evidence="1 18">
        <text>a 1,2-diacyl-sn-glycero-3-phosphate + CTP + H(+) = a CDP-1,2-diacyl-sn-glycerol + diphosphate</text>
        <dbReference type="Rhea" id="RHEA:16229"/>
        <dbReference type="ChEBI" id="CHEBI:15378"/>
        <dbReference type="ChEBI" id="CHEBI:33019"/>
        <dbReference type="ChEBI" id="CHEBI:37563"/>
        <dbReference type="ChEBI" id="CHEBI:58332"/>
        <dbReference type="ChEBI" id="CHEBI:58608"/>
        <dbReference type="EC" id="2.7.7.41"/>
    </reaction>
</comment>
<evidence type="ECO:0000256" key="2">
    <source>
        <dbReference type="ARBA" id="ARBA00004651"/>
    </source>
</evidence>
<evidence type="ECO:0000256" key="11">
    <source>
        <dbReference type="ARBA" id="ARBA00022692"/>
    </source>
</evidence>
<name>A0AAU7XEM1_9HYPH</name>
<dbReference type="InterPro" id="IPR000374">
    <property type="entry name" value="PC_trans"/>
</dbReference>
<comment type="pathway">
    <text evidence="4">Lipid metabolism.</text>
</comment>
<dbReference type="EC" id="2.7.7.41" evidence="6 18"/>
<feature type="transmembrane region" description="Helical" evidence="19">
    <location>
        <begin position="13"/>
        <end position="30"/>
    </location>
</feature>
<evidence type="ECO:0000256" key="15">
    <source>
        <dbReference type="ARBA" id="ARBA00023136"/>
    </source>
</evidence>
<feature type="transmembrane region" description="Helical" evidence="19">
    <location>
        <begin position="36"/>
        <end position="53"/>
    </location>
</feature>
<evidence type="ECO:0000256" key="12">
    <source>
        <dbReference type="ARBA" id="ARBA00022695"/>
    </source>
</evidence>
<comment type="pathway">
    <text evidence="3 18">Phospholipid metabolism; CDP-diacylglycerol biosynthesis; CDP-diacylglycerol from sn-glycerol 3-phosphate: step 3/3.</text>
</comment>
<evidence type="ECO:0000256" key="1">
    <source>
        <dbReference type="ARBA" id="ARBA00001698"/>
    </source>
</evidence>
<protein>
    <recommendedName>
        <fullName evidence="7 18">Phosphatidate cytidylyltransferase</fullName>
        <ecNumber evidence="6 18">2.7.7.41</ecNumber>
    </recommendedName>
</protein>
<keyword evidence="10 18" id="KW-0808">Transferase</keyword>
<keyword evidence="12 18" id="KW-0548">Nucleotidyltransferase</keyword>
<feature type="transmembrane region" description="Helical" evidence="19">
    <location>
        <begin position="117"/>
        <end position="136"/>
    </location>
</feature>
<keyword evidence="9" id="KW-0444">Lipid biosynthesis</keyword>
<keyword evidence="8" id="KW-1003">Cell membrane</keyword>
<evidence type="ECO:0000256" key="13">
    <source>
        <dbReference type="ARBA" id="ARBA00022989"/>
    </source>
</evidence>
<comment type="similarity">
    <text evidence="5 18">Belongs to the CDS family.</text>
</comment>
<sequence length="285" mass="28821">MTDPAGRSRSDELRLRILSAAVIGPAALILTWAGGLWFGALVTFSVTVMMVEWTTIVTGTAPRGATLLATALTAGAVLLAALAVTLGWPVPTVVAIALGLIGAAALCGLVAQPGRRIWLVAGPVYAGLPGLALVELRDGTGGLAAIVFLFAVVWTTDIAAFFAGRAIGGPKLWPRVSPKKTWSGAIGGLTGAVIVGALVAHGFGFLAWIAIAVVAAVLSIASQAGDLFESSVKRHFGVKDSGRIIPGHGGILDRVDGLVAAAALAILLGWARGGFADPVAGLLGW</sequence>
<dbReference type="GO" id="GO:0004605">
    <property type="term" value="F:phosphatidate cytidylyltransferase activity"/>
    <property type="evidence" value="ECO:0007669"/>
    <property type="project" value="UniProtKB-EC"/>
</dbReference>
<dbReference type="PROSITE" id="PS01315">
    <property type="entry name" value="CDS"/>
    <property type="match status" value="1"/>
</dbReference>
<dbReference type="GO" id="GO:0005886">
    <property type="term" value="C:plasma membrane"/>
    <property type="evidence" value="ECO:0007669"/>
    <property type="project" value="UniProtKB-SubCell"/>
</dbReference>
<dbReference type="Pfam" id="PF01148">
    <property type="entry name" value="CTP_transf_1"/>
    <property type="match status" value="1"/>
</dbReference>
<feature type="transmembrane region" description="Helical" evidence="19">
    <location>
        <begin position="142"/>
        <end position="162"/>
    </location>
</feature>
<evidence type="ECO:0000256" key="6">
    <source>
        <dbReference type="ARBA" id="ARBA00012487"/>
    </source>
</evidence>
<feature type="transmembrane region" description="Helical" evidence="19">
    <location>
        <begin position="205"/>
        <end position="225"/>
    </location>
</feature>
<accession>A0AAU7XEM1</accession>
<evidence type="ECO:0000313" key="20">
    <source>
        <dbReference type="EMBL" id="XBY46191.1"/>
    </source>
</evidence>
<proteinExistence type="inferred from homology"/>
<reference evidence="20" key="1">
    <citation type="submission" date="2024-06" db="EMBL/GenBank/DDBJ databases">
        <title>Methylostella associata gen. nov., sp. nov., a novel Ancalomicrobiaceae-affiliated facultatively methylotrophic bacteria that feed on methanotrophs of the genus Methylococcus.</title>
        <authorList>
            <person name="Saltykova V."/>
            <person name="Danilova O.V."/>
            <person name="Oshkin I.Y."/>
            <person name="Belova S.E."/>
            <person name="Pimenov N.V."/>
            <person name="Dedysh S.N."/>
        </authorList>
    </citation>
    <scope>NUCLEOTIDE SEQUENCE</scope>
    <source>
        <strain evidence="20">S20</strain>
    </source>
</reference>